<dbReference type="AlphaFoldDB" id="A0A1Y1WKJ4"/>
<gene>
    <name evidence="2" type="ORF">DL89DRAFT_9105</name>
</gene>
<evidence type="ECO:0000313" key="3">
    <source>
        <dbReference type="Proteomes" id="UP000193922"/>
    </source>
</evidence>
<dbReference type="OrthoDB" id="286814at2759"/>
<reference evidence="2 3" key="1">
    <citation type="submission" date="2016-07" db="EMBL/GenBank/DDBJ databases">
        <title>Pervasive Adenine N6-methylation of Active Genes in Fungi.</title>
        <authorList>
            <consortium name="DOE Joint Genome Institute"/>
            <person name="Mondo S.J."/>
            <person name="Dannebaum R.O."/>
            <person name="Kuo R.C."/>
            <person name="Labutti K."/>
            <person name="Haridas S."/>
            <person name="Kuo A."/>
            <person name="Salamov A."/>
            <person name="Ahrendt S.R."/>
            <person name="Lipzen A."/>
            <person name="Sullivan W."/>
            <person name="Andreopoulos W.B."/>
            <person name="Clum A."/>
            <person name="Lindquist E."/>
            <person name="Daum C."/>
            <person name="Ramamoorthy G.K."/>
            <person name="Gryganskyi A."/>
            <person name="Culley D."/>
            <person name="Magnuson J.K."/>
            <person name="James T.Y."/>
            <person name="O'Malley M.A."/>
            <person name="Stajich J.E."/>
            <person name="Spatafora J.W."/>
            <person name="Visel A."/>
            <person name="Grigoriev I.V."/>
        </authorList>
    </citation>
    <scope>NUCLEOTIDE SEQUENCE [LARGE SCALE GENOMIC DNA]</scope>
    <source>
        <strain evidence="2 3">ATCC 12442</strain>
    </source>
</reference>
<feature type="region of interest" description="Disordered" evidence="1">
    <location>
        <begin position="77"/>
        <end position="111"/>
    </location>
</feature>
<dbReference type="Proteomes" id="UP000193922">
    <property type="component" value="Unassembled WGS sequence"/>
</dbReference>
<dbReference type="RefSeq" id="XP_040747290.1">
    <property type="nucleotide sequence ID" value="XM_040892238.1"/>
</dbReference>
<evidence type="ECO:0000313" key="2">
    <source>
        <dbReference type="EMBL" id="ORX74079.1"/>
    </source>
</evidence>
<name>A0A1Y1WKJ4_9FUNG</name>
<keyword evidence="3" id="KW-1185">Reference proteome</keyword>
<protein>
    <submittedName>
        <fullName evidence="2">Uncharacterized protein</fullName>
    </submittedName>
</protein>
<dbReference type="GeneID" id="63808886"/>
<evidence type="ECO:0000256" key="1">
    <source>
        <dbReference type="SAM" id="MobiDB-lite"/>
    </source>
</evidence>
<feature type="region of interest" description="Disordered" evidence="1">
    <location>
        <begin position="1"/>
        <end position="21"/>
    </location>
</feature>
<dbReference type="EMBL" id="MCFD01000001">
    <property type="protein sequence ID" value="ORX74079.1"/>
    <property type="molecule type" value="Genomic_DNA"/>
</dbReference>
<accession>A0A1Y1WKJ4</accession>
<feature type="compositionally biased region" description="Basic and acidic residues" evidence="1">
    <location>
        <begin position="94"/>
        <end position="110"/>
    </location>
</feature>
<organism evidence="2 3">
    <name type="scientific">Linderina pennispora</name>
    <dbReference type="NCBI Taxonomy" id="61395"/>
    <lineage>
        <taxon>Eukaryota</taxon>
        <taxon>Fungi</taxon>
        <taxon>Fungi incertae sedis</taxon>
        <taxon>Zoopagomycota</taxon>
        <taxon>Kickxellomycotina</taxon>
        <taxon>Kickxellomycetes</taxon>
        <taxon>Kickxellales</taxon>
        <taxon>Kickxellaceae</taxon>
        <taxon>Linderina</taxon>
    </lineage>
</organism>
<feature type="compositionally biased region" description="Polar residues" evidence="1">
    <location>
        <begin position="1"/>
        <end position="10"/>
    </location>
</feature>
<proteinExistence type="predicted"/>
<comment type="caution">
    <text evidence="2">The sequence shown here is derived from an EMBL/GenBank/DDBJ whole genome shotgun (WGS) entry which is preliminary data.</text>
</comment>
<sequence>MVSYSSNSHIEPSARLHDQDAAMSSRVQGALSSNLVLHVDGWYQQQQHQQPTAHLHTEASTNERPLVFDRIASHSTIHSAGAKRSAGPADGSDSLDRSSKRTRDDNDSTFHHGGVRINDLLNPAAAAVAATAATAPLAAAKKLSVPSALTRTRSADTKQYLNLLQLQLQKQTTEADPRRSFVRTFSAPEKAESPKSDSAQGLVREALELDKLYGKSCLWTCFSFLFFSPLHT</sequence>